<comment type="caution">
    <text evidence="1">The sequence shown here is derived from an EMBL/GenBank/DDBJ whole genome shotgun (WGS) entry which is preliminary data.</text>
</comment>
<dbReference type="Gene3D" id="3.40.50.300">
    <property type="entry name" value="P-loop containing nucleotide triphosphate hydrolases"/>
    <property type="match status" value="1"/>
</dbReference>
<reference evidence="1 2" key="2">
    <citation type="submission" date="2017-10" db="EMBL/GenBank/DDBJ databases">
        <title>Genome analyses suggest a sexual origin of heterokaryosis in a supposedly ancient asexual fungus.</title>
        <authorList>
            <person name="Corradi N."/>
            <person name="Sedzielewska K."/>
            <person name="Noel J."/>
            <person name="Charron P."/>
            <person name="Farinelli L."/>
            <person name="Marton T."/>
            <person name="Kruger M."/>
            <person name="Pelin A."/>
            <person name="Brachmann A."/>
            <person name="Corradi N."/>
        </authorList>
    </citation>
    <scope>NUCLEOTIDE SEQUENCE [LARGE SCALE GENOMIC DNA]</scope>
    <source>
        <strain evidence="1 2">A1</strain>
    </source>
</reference>
<reference evidence="1 2" key="1">
    <citation type="submission" date="2017-10" db="EMBL/GenBank/DDBJ databases">
        <title>Extensive intraspecific genome diversity in a model arbuscular mycorrhizal fungus.</title>
        <authorList>
            <person name="Chen E.C.H."/>
            <person name="Morin E."/>
            <person name="Baudet D."/>
            <person name="Noel J."/>
            <person name="Ndikumana S."/>
            <person name="Charron P."/>
            <person name="St-Onge C."/>
            <person name="Giorgi J."/>
            <person name="Grigoriev I.V."/>
            <person name="Roux C."/>
            <person name="Martin F.M."/>
            <person name="Corradi N."/>
        </authorList>
    </citation>
    <scope>NUCLEOTIDE SEQUENCE [LARGE SCALE GENOMIC DNA]</scope>
    <source>
        <strain evidence="1 2">A1</strain>
    </source>
</reference>
<dbReference type="InterPro" id="IPR027417">
    <property type="entry name" value="P-loop_NTPase"/>
</dbReference>
<dbReference type="AlphaFoldDB" id="A0A2N0RCE5"/>
<dbReference type="VEuPathDB" id="FungiDB:RhiirFUN_024169"/>
<evidence type="ECO:0000313" key="1">
    <source>
        <dbReference type="EMBL" id="PKC60970.1"/>
    </source>
</evidence>
<sequence>MYSESVFIPGDILYAWGQNEYNVYLLNKTVKKGTRPKINVSDDEFVLRSLAVDRLKKILQPNRNHSCYHVVCGEHETGKTTLVRSASREVGQGIIYVEIPADAEDIEDFGMAFGKSLNFAFEERFSLCKDERPKWKRALEAFKRTSAVYKEKHNKSPVIDYDKIAKLVNVNPKVLDTFQDDAKMNADHREYLSVAEGAYLEG</sequence>
<accession>A0A2N0RCE5</accession>
<gene>
    <name evidence="1" type="ORF">RhiirA1_467246</name>
</gene>
<dbReference type="EMBL" id="LLXH01001058">
    <property type="protein sequence ID" value="PKC60970.1"/>
    <property type="molecule type" value="Genomic_DNA"/>
</dbReference>
<protein>
    <submittedName>
        <fullName evidence="1">Uncharacterized protein</fullName>
    </submittedName>
</protein>
<dbReference type="SUPFAM" id="SSF52540">
    <property type="entry name" value="P-loop containing nucleoside triphosphate hydrolases"/>
    <property type="match status" value="1"/>
</dbReference>
<evidence type="ECO:0000313" key="2">
    <source>
        <dbReference type="Proteomes" id="UP000232688"/>
    </source>
</evidence>
<dbReference type="VEuPathDB" id="FungiDB:RhiirA1_467246"/>
<organism evidence="1 2">
    <name type="scientific">Rhizophagus irregularis</name>
    <dbReference type="NCBI Taxonomy" id="588596"/>
    <lineage>
        <taxon>Eukaryota</taxon>
        <taxon>Fungi</taxon>
        <taxon>Fungi incertae sedis</taxon>
        <taxon>Mucoromycota</taxon>
        <taxon>Glomeromycotina</taxon>
        <taxon>Glomeromycetes</taxon>
        <taxon>Glomerales</taxon>
        <taxon>Glomeraceae</taxon>
        <taxon>Rhizophagus</taxon>
    </lineage>
</organism>
<name>A0A2N0RCE5_9GLOM</name>
<proteinExistence type="predicted"/>
<dbReference type="Proteomes" id="UP000232688">
    <property type="component" value="Unassembled WGS sequence"/>
</dbReference>
<dbReference type="VEuPathDB" id="FungiDB:FUN_024806"/>